<feature type="transmembrane region" description="Helical" evidence="1">
    <location>
        <begin position="92"/>
        <end position="116"/>
    </location>
</feature>
<feature type="transmembrane region" description="Helical" evidence="1">
    <location>
        <begin position="59"/>
        <end position="80"/>
    </location>
</feature>
<name>A0A919BM18_9GAMM</name>
<keyword evidence="1" id="KW-0812">Transmembrane</keyword>
<evidence type="ECO:0000313" key="2">
    <source>
        <dbReference type="EMBL" id="GHF96432.1"/>
    </source>
</evidence>
<evidence type="ECO:0000256" key="1">
    <source>
        <dbReference type="SAM" id="Phobius"/>
    </source>
</evidence>
<feature type="transmembrane region" description="Helical" evidence="1">
    <location>
        <begin position="12"/>
        <end position="39"/>
    </location>
</feature>
<reference evidence="2" key="1">
    <citation type="journal article" date="2014" name="Int. J. Syst. Evol. Microbiol.">
        <title>Complete genome sequence of Corynebacterium casei LMG S-19264T (=DSM 44701T), isolated from a smear-ripened cheese.</title>
        <authorList>
            <consortium name="US DOE Joint Genome Institute (JGI-PGF)"/>
            <person name="Walter F."/>
            <person name="Albersmeier A."/>
            <person name="Kalinowski J."/>
            <person name="Ruckert C."/>
        </authorList>
    </citation>
    <scope>NUCLEOTIDE SEQUENCE</scope>
    <source>
        <strain evidence="2">KCTC 42731</strain>
    </source>
</reference>
<protein>
    <submittedName>
        <fullName evidence="2">Uncharacterized protein</fullName>
    </submittedName>
</protein>
<accession>A0A919BM18</accession>
<dbReference type="RefSeq" id="WP_229854708.1">
    <property type="nucleotide sequence ID" value="NZ_BNCK01000005.1"/>
</dbReference>
<feature type="transmembrane region" description="Helical" evidence="1">
    <location>
        <begin position="122"/>
        <end position="143"/>
    </location>
</feature>
<comment type="caution">
    <text evidence="2">The sequence shown here is derived from an EMBL/GenBank/DDBJ whole genome shotgun (WGS) entry which is preliminary data.</text>
</comment>
<organism evidence="2 3">
    <name type="scientific">Thalassotalea marina</name>
    <dbReference type="NCBI Taxonomy" id="1673741"/>
    <lineage>
        <taxon>Bacteria</taxon>
        <taxon>Pseudomonadati</taxon>
        <taxon>Pseudomonadota</taxon>
        <taxon>Gammaproteobacteria</taxon>
        <taxon>Alteromonadales</taxon>
        <taxon>Colwelliaceae</taxon>
        <taxon>Thalassotalea</taxon>
    </lineage>
</organism>
<dbReference type="EMBL" id="BNCK01000005">
    <property type="protein sequence ID" value="GHF96432.1"/>
    <property type="molecule type" value="Genomic_DNA"/>
</dbReference>
<reference evidence="2" key="2">
    <citation type="submission" date="2020-09" db="EMBL/GenBank/DDBJ databases">
        <authorList>
            <person name="Sun Q."/>
            <person name="Kim S."/>
        </authorList>
    </citation>
    <scope>NUCLEOTIDE SEQUENCE</scope>
    <source>
        <strain evidence="2">KCTC 42731</strain>
    </source>
</reference>
<evidence type="ECO:0000313" key="3">
    <source>
        <dbReference type="Proteomes" id="UP000623842"/>
    </source>
</evidence>
<keyword evidence="3" id="KW-1185">Reference proteome</keyword>
<proteinExistence type="predicted"/>
<keyword evidence="1" id="KW-0472">Membrane</keyword>
<gene>
    <name evidence="2" type="ORF">GCM10017161_25990</name>
</gene>
<dbReference type="Proteomes" id="UP000623842">
    <property type="component" value="Unassembled WGS sequence"/>
</dbReference>
<sequence>MKDGVTSKLNANFLLLSSAGVIAMFAAIWHLLCIVGGPSWYIFARAPEPIINSAINGTWLAPLGASLIAILMVICSFYALSAAGIWRKLPLLNAALFIVGSICTFRGIIAIPLLVSSKGIDIWQVIASSVWFYTGLCFIYGYLNQRHLKRLARK</sequence>
<dbReference type="AlphaFoldDB" id="A0A919BM18"/>
<keyword evidence="1" id="KW-1133">Transmembrane helix</keyword>